<dbReference type="GO" id="GO:0098796">
    <property type="term" value="C:membrane protein complex"/>
    <property type="evidence" value="ECO:0007669"/>
    <property type="project" value="UniProtKB-ARBA"/>
</dbReference>
<evidence type="ECO:0000259" key="5">
    <source>
        <dbReference type="PROSITE" id="PS50893"/>
    </source>
</evidence>
<dbReference type="SMART" id="SM00382">
    <property type="entry name" value="AAA"/>
    <property type="match status" value="1"/>
</dbReference>
<dbReference type="InterPro" id="IPR017911">
    <property type="entry name" value="MacB-like_ATP-bd"/>
</dbReference>
<evidence type="ECO:0000256" key="1">
    <source>
        <dbReference type="ARBA" id="ARBA00022448"/>
    </source>
</evidence>
<dbReference type="InterPro" id="IPR003439">
    <property type="entry name" value="ABC_transporter-like_ATP-bd"/>
</dbReference>
<proteinExistence type="inferred from homology"/>
<dbReference type="PROSITE" id="PS00211">
    <property type="entry name" value="ABC_TRANSPORTER_1"/>
    <property type="match status" value="1"/>
</dbReference>
<keyword evidence="3 6" id="KW-0067">ATP-binding</keyword>
<dbReference type="Proteomes" id="UP000243205">
    <property type="component" value="Unassembled WGS sequence"/>
</dbReference>
<accession>A0A1G7A3Y3</accession>
<evidence type="ECO:0000256" key="3">
    <source>
        <dbReference type="ARBA" id="ARBA00022840"/>
    </source>
</evidence>
<keyword evidence="1" id="KW-0813">Transport</keyword>
<dbReference type="Gene3D" id="3.40.50.300">
    <property type="entry name" value="P-loop containing nucleotide triphosphate hydrolases"/>
    <property type="match status" value="1"/>
</dbReference>
<dbReference type="OrthoDB" id="9809450at2"/>
<keyword evidence="2" id="KW-0547">Nucleotide-binding</keyword>
<dbReference type="SUPFAM" id="SSF52540">
    <property type="entry name" value="P-loop containing nucleoside triphosphate hydrolases"/>
    <property type="match status" value="1"/>
</dbReference>
<name>A0A1G7A3Y3_9BACT</name>
<dbReference type="AlphaFoldDB" id="A0A1G7A3Y3"/>
<dbReference type="STRING" id="57664.SAMN05661003_103262"/>
<dbReference type="InterPro" id="IPR003593">
    <property type="entry name" value="AAA+_ATPase"/>
</dbReference>
<dbReference type="RefSeq" id="WP_092076942.1">
    <property type="nucleotide sequence ID" value="NZ_FNAQ01000003.1"/>
</dbReference>
<dbReference type="InterPro" id="IPR027417">
    <property type="entry name" value="P-loop_NTPase"/>
</dbReference>
<feature type="domain" description="ABC transporter" evidence="5">
    <location>
        <begin position="5"/>
        <end position="226"/>
    </location>
</feature>
<dbReference type="GO" id="GO:0022857">
    <property type="term" value="F:transmembrane transporter activity"/>
    <property type="evidence" value="ECO:0007669"/>
    <property type="project" value="TreeGrafter"/>
</dbReference>
<dbReference type="PANTHER" id="PTHR24220:SF86">
    <property type="entry name" value="ABC TRANSPORTER ABCH.1"/>
    <property type="match status" value="1"/>
</dbReference>
<dbReference type="EMBL" id="FNAQ01000003">
    <property type="protein sequence ID" value="SDE09628.1"/>
    <property type="molecule type" value="Genomic_DNA"/>
</dbReference>
<protein>
    <submittedName>
        <fullName evidence="6">Putative ABC transport system ATP-binding protein</fullName>
    </submittedName>
</protein>
<reference evidence="7" key="1">
    <citation type="submission" date="2016-10" db="EMBL/GenBank/DDBJ databases">
        <authorList>
            <person name="Varghese N."/>
            <person name="Submissions S."/>
        </authorList>
    </citation>
    <scope>NUCLEOTIDE SEQUENCE [LARGE SCALE GENOMIC DNA]</scope>
    <source>
        <strain evidence="7">DSM 8987</strain>
    </source>
</reference>
<gene>
    <name evidence="6" type="ORF">SAMN05661003_103262</name>
</gene>
<dbReference type="CDD" id="cd03255">
    <property type="entry name" value="ABC_MJ0796_LolCDE_FtsE"/>
    <property type="match status" value="1"/>
</dbReference>
<dbReference type="InterPro" id="IPR015854">
    <property type="entry name" value="ABC_transpr_LolD-like"/>
</dbReference>
<sequence>MTALLQLRHACRSYRTHAGAVAALVDIDLTIAAGQSWAVMGASGSGKSTLLNILGALDRLDSGSYELDGVPLTRLDDDALSDLRLRRFGFIFQSFHLIAQLDVLENIALPLFYRQTAPDLARQRAHQLADQVGLADRLHHRPAQLSGGQQQRVAIARALANDPAVILADEPTGNLDSATGEQIMDLLLALPPQGKALIMVTHNDALARHCSHRLWLKDGRVARLES</sequence>
<dbReference type="GO" id="GO:0005886">
    <property type="term" value="C:plasma membrane"/>
    <property type="evidence" value="ECO:0007669"/>
    <property type="project" value="TreeGrafter"/>
</dbReference>
<comment type="similarity">
    <text evidence="4">Belongs to the ABC transporter superfamily. Macrolide exporter (TC 3.A.1.122) family.</text>
</comment>
<dbReference type="FunFam" id="3.40.50.300:FF:000032">
    <property type="entry name" value="Export ABC transporter ATP-binding protein"/>
    <property type="match status" value="1"/>
</dbReference>
<evidence type="ECO:0000256" key="2">
    <source>
        <dbReference type="ARBA" id="ARBA00022741"/>
    </source>
</evidence>
<evidence type="ECO:0000256" key="4">
    <source>
        <dbReference type="ARBA" id="ARBA00038388"/>
    </source>
</evidence>
<evidence type="ECO:0000313" key="7">
    <source>
        <dbReference type="Proteomes" id="UP000243205"/>
    </source>
</evidence>
<dbReference type="GO" id="GO:0005524">
    <property type="term" value="F:ATP binding"/>
    <property type="evidence" value="ECO:0007669"/>
    <property type="project" value="UniProtKB-KW"/>
</dbReference>
<dbReference type="GO" id="GO:0016887">
    <property type="term" value="F:ATP hydrolysis activity"/>
    <property type="evidence" value="ECO:0007669"/>
    <property type="project" value="InterPro"/>
</dbReference>
<evidence type="ECO:0000313" key="6">
    <source>
        <dbReference type="EMBL" id="SDE09628.1"/>
    </source>
</evidence>
<dbReference type="PROSITE" id="PS50893">
    <property type="entry name" value="ABC_TRANSPORTER_2"/>
    <property type="match status" value="1"/>
</dbReference>
<dbReference type="InterPro" id="IPR017871">
    <property type="entry name" value="ABC_transporter-like_CS"/>
</dbReference>
<keyword evidence="7" id="KW-1185">Reference proteome</keyword>
<organism evidence="6 7">
    <name type="scientific">Desulfuromonas thiophila</name>
    <dbReference type="NCBI Taxonomy" id="57664"/>
    <lineage>
        <taxon>Bacteria</taxon>
        <taxon>Pseudomonadati</taxon>
        <taxon>Thermodesulfobacteriota</taxon>
        <taxon>Desulfuromonadia</taxon>
        <taxon>Desulfuromonadales</taxon>
        <taxon>Desulfuromonadaceae</taxon>
        <taxon>Desulfuromonas</taxon>
    </lineage>
</organism>
<dbReference type="Pfam" id="PF00005">
    <property type="entry name" value="ABC_tran"/>
    <property type="match status" value="1"/>
</dbReference>
<dbReference type="PANTHER" id="PTHR24220">
    <property type="entry name" value="IMPORT ATP-BINDING PROTEIN"/>
    <property type="match status" value="1"/>
</dbReference>